<dbReference type="PROSITE" id="PS51898">
    <property type="entry name" value="TYR_RECOMBINASE"/>
    <property type="match status" value="1"/>
</dbReference>
<evidence type="ECO:0000313" key="4">
    <source>
        <dbReference type="Proteomes" id="UP000220127"/>
    </source>
</evidence>
<dbReference type="InterPro" id="IPR013762">
    <property type="entry name" value="Integrase-like_cat_sf"/>
</dbReference>
<keyword evidence="1" id="KW-0233">DNA recombination</keyword>
<dbReference type="Proteomes" id="UP000220127">
    <property type="component" value="Unassembled WGS sequence"/>
</dbReference>
<organism evidence="3 4">
    <name type="scientific">Bacillus thuringiensis</name>
    <dbReference type="NCBI Taxonomy" id="1428"/>
    <lineage>
        <taxon>Bacteria</taxon>
        <taxon>Bacillati</taxon>
        <taxon>Bacillota</taxon>
        <taxon>Bacilli</taxon>
        <taxon>Bacillales</taxon>
        <taxon>Bacillaceae</taxon>
        <taxon>Bacillus</taxon>
        <taxon>Bacillus cereus group</taxon>
    </lineage>
</organism>
<dbReference type="EMBL" id="NVMD01000021">
    <property type="protein sequence ID" value="PED12710.1"/>
    <property type="molecule type" value="Genomic_DNA"/>
</dbReference>
<dbReference type="GO" id="GO:0006310">
    <property type="term" value="P:DNA recombination"/>
    <property type="evidence" value="ECO:0007669"/>
    <property type="project" value="UniProtKB-KW"/>
</dbReference>
<reference evidence="3 4" key="1">
    <citation type="submission" date="2017-09" db="EMBL/GenBank/DDBJ databases">
        <title>Large-scale bioinformatics analysis of Bacillus genomes uncovers conserved roles of natural products in bacterial physiology.</title>
        <authorList>
            <consortium name="Agbiome Team Llc"/>
            <person name="Bleich R.M."/>
            <person name="Grubbs K.J."/>
            <person name="Santa Maria K.C."/>
            <person name="Allen S.E."/>
            <person name="Farag S."/>
            <person name="Shank E.A."/>
            <person name="Bowers A."/>
        </authorList>
    </citation>
    <scope>NUCLEOTIDE SEQUENCE [LARGE SCALE GENOMIC DNA]</scope>
    <source>
        <strain evidence="3 4">AFS094940</strain>
    </source>
</reference>
<proteinExistence type="predicted"/>
<comment type="caution">
    <text evidence="3">The sequence shown here is derived from an EMBL/GenBank/DDBJ whole genome shotgun (WGS) entry which is preliminary data.</text>
</comment>
<dbReference type="InterPro" id="IPR002104">
    <property type="entry name" value="Integrase_catalytic"/>
</dbReference>
<sequence length="84" mass="9694">MSIIKKTKISKIRFHDMRHTHATLLLLQGVNHKIVSERLGHADVRITLDTYSHLMPGMQKDTAIKFGKMLFGEDDKYCVEINLD</sequence>
<dbReference type="AlphaFoldDB" id="A0A9X6TY10"/>
<gene>
    <name evidence="3" type="ORF">CON01_20100</name>
</gene>
<feature type="domain" description="Tyr recombinase" evidence="2">
    <location>
        <begin position="1"/>
        <end position="64"/>
    </location>
</feature>
<dbReference type="SUPFAM" id="SSF56349">
    <property type="entry name" value="DNA breaking-rejoining enzymes"/>
    <property type="match status" value="1"/>
</dbReference>
<dbReference type="GO" id="GO:0003677">
    <property type="term" value="F:DNA binding"/>
    <property type="evidence" value="ECO:0007669"/>
    <property type="project" value="InterPro"/>
</dbReference>
<dbReference type="Gene3D" id="1.10.443.10">
    <property type="entry name" value="Intergrase catalytic core"/>
    <property type="match status" value="1"/>
</dbReference>
<dbReference type="GO" id="GO:0015074">
    <property type="term" value="P:DNA integration"/>
    <property type="evidence" value="ECO:0007669"/>
    <property type="project" value="InterPro"/>
</dbReference>
<name>A0A9X6TY10_BACTU</name>
<dbReference type="InterPro" id="IPR011010">
    <property type="entry name" value="DNA_brk_join_enz"/>
</dbReference>
<dbReference type="Pfam" id="PF00589">
    <property type="entry name" value="Phage_integrase"/>
    <property type="match status" value="1"/>
</dbReference>
<evidence type="ECO:0000256" key="1">
    <source>
        <dbReference type="ARBA" id="ARBA00023172"/>
    </source>
</evidence>
<evidence type="ECO:0000313" key="3">
    <source>
        <dbReference type="EMBL" id="PED12710.1"/>
    </source>
</evidence>
<protein>
    <submittedName>
        <fullName evidence="3">Integrase</fullName>
    </submittedName>
</protein>
<evidence type="ECO:0000259" key="2">
    <source>
        <dbReference type="PROSITE" id="PS51898"/>
    </source>
</evidence>
<accession>A0A9X6TY10</accession>